<dbReference type="AlphaFoldDB" id="A0AAW2EKN3"/>
<gene>
    <name evidence="3" type="ORF">PUN28_017193</name>
</gene>
<dbReference type="PANTHER" id="PTHR31402:SF2">
    <property type="entry name" value="UPF0711 PROTEIN C18ORF21"/>
    <property type="match status" value="1"/>
</dbReference>
<dbReference type="PANTHER" id="PTHR31402">
    <property type="entry name" value="UPF0711 PROTEIN C18ORF21"/>
    <property type="match status" value="1"/>
</dbReference>
<dbReference type="Pfam" id="PF15719">
    <property type="entry name" value="Rmp24-like"/>
    <property type="match status" value="1"/>
</dbReference>
<feature type="compositionally biased region" description="Basic residues" evidence="2">
    <location>
        <begin position="150"/>
        <end position="159"/>
    </location>
</feature>
<keyword evidence="4" id="KW-1185">Reference proteome</keyword>
<sequence length="240" mass="27523">MEIVKHLWNVNQFMTKLKSPMVKDLQIFYMQKCKKFSHSVELPQKNFGSSVTCSYCGSLWSTVDHKVRILSGKRMSRSVRKIVKHMNENPDQRNPKVRATLAHKSIQNEMSKLVIKCSVCSKNTKVPFKKTSHLKPVKLNNSQIETPQSNRKKKKKKCKDKTAGLNITACTSVQANKKNNYKISTPSPAIISKTIQSKKSSASPKKSKKFNIERLKRIMENNVTTPTKKNNLHNFLTEIY</sequence>
<evidence type="ECO:0000313" key="3">
    <source>
        <dbReference type="EMBL" id="KAL0104293.1"/>
    </source>
</evidence>
<feature type="compositionally biased region" description="Polar residues" evidence="2">
    <location>
        <begin position="139"/>
        <end position="149"/>
    </location>
</feature>
<dbReference type="Proteomes" id="UP001430953">
    <property type="component" value="Unassembled WGS sequence"/>
</dbReference>
<accession>A0AAW2EKN3</accession>
<comment type="caution">
    <text evidence="3">The sequence shown here is derived from an EMBL/GenBank/DDBJ whole genome shotgun (WGS) entry which is preliminary data.</text>
</comment>
<comment type="similarity">
    <text evidence="1">Belongs to the UPF0711 family.</text>
</comment>
<evidence type="ECO:0000256" key="2">
    <source>
        <dbReference type="SAM" id="MobiDB-lite"/>
    </source>
</evidence>
<evidence type="ECO:0000313" key="4">
    <source>
        <dbReference type="Proteomes" id="UP001430953"/>
    </source>
</evidence>
<feature type="region of interest" description="Disordered" evidence="2">
    <location>
        <begin position="138"/>
        <end position="160"/>
    </location>
</feature>
<name>A0AAW2EKN3_9HYME</name>
<protein>
    <submittedName>
        <fullName evidence="3">Uncharacterized protein</fullName>
    </submittedName>
</protein>
<reference evidence="3 4" key="1">
    <citation type="submission" date="2023-03" db="EMBL/GenBank/DDBJ databases">
        <title>High recombination rates correlate with genetic variation in Cardiocondyla obscurior ants.</title>
        <authorList>
            <person name="Errbii M."/>
        </authorList>
    </citation>
    <scope>NUCLEOTIDE SEQUENCE [LARGE SCALE GENOMIC DNA]</scope>
    <source>
        <strain evidence="3">Alpha-2009</strain>
        <tissue evidence="3">Whole body</tissue>
    </source>
</reference>
<proteinExistence type="inferred from homology"/>
<dbReference type="InterPro" id="IPR029779">
    <property type="entry name" value="Rmp24-like"/>
</dbReference>
<organism evidence="3 4">
    <name type="scientific">Cardiocondyla obscurior</name>
    <dbReference type="NCBI Taxonomy" id="286306"/>
    <lineage>
        <taxon>Eukaryota</taxon>
        <taxon>Metazoa</taxon>
        <taxon>Ecdysozoa</taxon>
        <taxon>Arthropoda</taxon>
        <taxon>Hexapoda</taxon>
        <taxon>Insecta</taxon>
        <taxon>Pterygota</taxon>
        <taxon>Neoptera</taxon>
        <taxon>Endopterygota</taxon>
        <taxon>Hymenoptera</taxon>
        <taxon>Apocrita</taxon>
        <taxon>Aculeata</taxon>
        <taxon>Formicoidea</taxon>
        <taxon>Formicidae</taxon>
        <taxon>Myrmicinae</taxon>
        <taxon>Cardiocondyla</taxon>
    </lineage>
</organism>
<evidence type="ECO:0000256" key="1">
    <source>
        <dbReference type="ARBA" id="ARBA00006160"/>
    </source>
</evidence>
<dbReference type="EMBL" id="JADYXP020000020">
    <property type="protein sequence ID" value="KAL0104293.1"/>
    <property type="molecule type" value="Genomic_DNA"/>
</dbReference>